<keyword evidence="11" id="KW-0505">Motor protein</keyword>
<dbReference type="InterPro" id="IPR027417">
    <property type="entry name" value="P-loop_NTPase"/>
</dbReference>
<dbReference type="RefSeq" id="XP_014665566.1">
    <property type="nucleotide sequence ID" value="XM_014810080.1"/>
</dbReference>
<keyword evidence="3" id="KW-0963">Cytoplasm</keyword>
<dbReference type="PROSITE" id="PS50067">
    <property type="entry name" value="KINESIN_MOTOR_2"/>
    <property type="match status" value="1"/>
</dbReference>
<keyword evidence="4" id="KW-0597">Phosphoprotein</keyword>
<sequence length="1297" mass="145650">MFSADDTSVRVALRVRPQLPREKIDMCRICTSVTPGEPHIMLGSDKAFTYDNVFDLNAKQESIYSECVSTLIEGCFDGYNATVLAYGQTGSGKTYTMGTGFDVSIAEQEELGIVPRAVHHLFDGIEQRRLQAIKHGEAPPEFKVHAEFLELYNEDIIDLFDPSRDDKNKLSKIKIHEDPAGGIYVAGVTSRLVTSENDTLDALKQGALSRTTASTQMNNMSSRSHAIFTLHIKQQRVCKNQDTDADEDTTMESGQLPEFEALSAKFHFVDLAGSERLKRTGATGDRAKEGISINCGLLALGNVISALGDKAKKATHVPYRDSKLTRLLQDSLGGNSRTLMIACIAPCDRDFMETLNTLKYANRARNIKNKVVVNQDKTSKQIAALRVEIIALQNELMEYKTGKRQVDSEGLEHVNDMFNENTMMQAENNGLRVRIKAVQETVSALTQRNAMLLSDRTIGGWINHEDGETDEMASMIQNYIMEIEELRAKLLEAEASCDALRRREEMLARSPSRTPLSPFHMPSSSVMSGSYVDVDTISMSSSADLGTNILDEAKKELRQLKSKALNVSRQSSRASNEKDRDSYEDLSDQEIMETMGDSDNDNDNIAEEDEDDAGDEDSTDESDVEEEGMQEDLAELTSEINIKQKLIEELETNHRKMELLRHQYEEKLSQLHTRIRDTELERDQVLSNLNMKEKEANAKNIKEEYEKKLSSMQTEVKKLQAAKKEHDRLRQQQQRTERQLKSLQNELSEMKKAKVKLMTKLKEDAKRMAGREAEKSREIAGLRKTQRQRDNQIRTLEAEKKLKEVVLRRKQEELQSLKKNIMSDKVAGRVTRNRAVARPATRMQHVFNARVAHQKWTLLEKQISTITLKKQTLFNMEQDMDRWVKQREKLGKEMEMLTQKRDAAEQRHAEESITRDLSEQIDSVRANLDYVQDNISECQEQIVQLEDSKDLETGASGMSVNLSTLIENVRLEEAKYLLEHLFNAAVSKSMLAHQNESGYKELQAKIKQTEQNNAMHQQLLQYMLQERGELDVLTFLSNGELDGSGGDVSSGASSPSDSMMGVVPPLPGAQLLQVPKKDKARRKTATTEDLLYAGPRESQGSSVAPLLPVPSSYQAALEEELGEEEECSMPSKAFRESRLVTVLTSQEPSQGNRLGSRPESKTLPAAPVKDSSLMPPPKLPPPRPTSAANVRSTEPSPMLRRKISSSSQLTDPSPVMRRKNSFTLKSNSHSSSNLRGMSRQNSFNKKRNSANSINNLDSTGSTTTPRSRTLPPRRRATRTCSLVSTATRRAAVHAAKV</sequence>
<dbReference type="CDD" id="cd22248">
    <property type="entry name" value="Rcc_KIF21"/>
    <property type="match status" value="1"/>
</dbReference>
<dbReference type="SUPFAM" id="SSF52540">
    <property type="entry name" value="P-loop containing nucleoside triphosphate hydrolases"/>
    <property type="match status" value="1"/>
</dbReference>
<keyword evidence="6 11" id="KW-0547">Nucleotide-binding</keyword>
<comment type="subcellular location">
    <subcellularLocation>
        <location evidence="2">Cell projection</location>
    </subcellularLocation>
    <subcellularLocation>
        <location evidence="1">Cytoplasm</location>
        <location evidence="1">Cytoskeleton</location>
    </subcellularLocation>
</comment>
<keyword evidence="15" id="KW-1185">Reference proteome</keyword>
<keyword evidence="7 11" id="KW-0067">ATP-binding</keyword>
<feature type="compositionally biased region" description="Low complexity" evidence="13">
    <location>
        <begin position="1258"/>
        <end position="1270"/>
    </location>
</feature>
<feature type="compositionally biased region" description="Acidic residues" evidence="13">
    <location>
        <begin position="584"/>
        <end position="634"/>
    </location>
</feature>
<feature type="binding site" evidence="11">
    <location>
        <begin position="87"/>
        <end position="94"/>
    </location>
    <ligand>
        <name>ATP</name>
        <dbReference type="ChEBI" id="CHEBI:30616"/>
    </ligand>
</feature>
<feature type="compositionally biased region" description="Pro residues" evidence="13">
    <location>
        <begin position="1174"/>
        <end position="1184"/>
    </location>
</feature>
<dbReference type="InterPro" id="IPR036961">
    <property type="entry name" value="Kinesin_motor_dom_sf"/>
</dbReference>
<dbReference type="CDD" id="cd01372">
    <property type="entry name" value="KISc_KIF4"/>
    <property type="match status" value="1"/>
</dbReference>
<evidence type="ECO:0000256" key="6">
    <source>
        <dbReference type="ARBA" id="ARBA00022741"/>
    </source>
</evidence>
<evidence type="ECO:0000256" key="13">
    <source>
        <dbReference type="SAM" id="MobiDB-lite"/>
    </source>
</evidence>
<dbReference type="InterPro" id="IPR056532">
    <property type="entry name" value="KIF21A/B_hel_2"/>
</dbReference>
<evidence type="ECO:0000256" key="11">
    <source>
        <dbReference type="PROSITE-ProRule" id="PRU00283"/>
    </source>
</evidence>
<dbReference type="Pfam" id="PF25764">
    <property type="entry name" value="KIF21A_4th"/>
    <property type="match status" value="1"/>
</dbReference>
<dbReference type="PANTHER" id="PTHR47969:SF28">
    <property type="entry name" value="KINESIN-LIKE PROTEIN KIF21B"/>
    <property type="match status" value="1"/>
</dbReference>
<evidence type="ECO:0000256" key="12">
    <source>
        <dbReference type="SAM" id="Coils"/>
    </source>
</evidence>
<evidence type="ECO:0000256" key="9">
    <source>
        <dbReference type="ARBA" id="ARBA00023212"/>
    </source>
</evidence>
<keyword evidence="8 12" id="KW-0175">Coiled coil</keyword>
<evidence type="ECO:0000256" key="7">
    <source>
        <dbReference type="ARBA" id="ARBA00022840"/>
    </source>
</evidence>
<feature type="compositionally biased region" description="Polar residues" evidence="13">
    <location>
        <begin position="565"/>
        <end position="574"/>
    </location>
</feature>
<feature type="region of interest" description="Disordered" evidence="13">
    <location>
        <begin position="563"/>
        <end position="637"/>
    </location>
</feature>
<comment type="similarity">
    <text evidence="11">Belongs to the TRAFAC class myosin-kinesin ATPase superfamily. Kinesin family.</text>
</comment>
<feature type="coiled-coil region" evidence="12">
    <location>
        <begin position="992"/>
        <end position="1019"/>
    </location>
</feature>
<feature type="coiled-coil region" evidence="12">
    <location>
        <begin position="476"/>
        <end position="503"/>
    </location>
</feature>
<evidence type="ECO:0000256" key="3">
    <source>
        <dbReference type="ARBA" id="ARBA00022490"/>
    </source>
</evidence>
<feature type="region of interest" description="Disordered" evidence="13">
    <location>
        <begin position="765"/>
        <end position="790"/>
    </location>
</feature>
<evidence type="ECO:0000256" key="8">
    <source>
        <dbReference type="ARBA" id="ARBA00023054"/>
    </source>
</evidence>
<gene>
    <name evidence="16" type="primary">LOC106807667</name>
</gene>
<dbReference type="PRINTS" id="PR00380">
    <property type="entry name" value="KINESINHEAVY"/>
</dbReference>
<dbReference type="PROSITE" id="PS00411">
    <property type="entry name" value="KINESIN_MOTOR_1"/>
    <property type="match status" value="1"/>
</dbReference>
<proteinExistence type="inferred from homology"/>
<feature type="compositionally biased region" description="Polar residues" evidence="13">
    <location>
        <begin position="1221"/>
        <end position="1257"/>
    </location>
</feature>
<dbReference type="Proteomes" id="UP000695022">
    <property type="component" value="Unplaced"/>
</dbReference>
<feature type="region of interest" description="Disordered" evidence="13">
    <location>
        <begin position="1142"/>
        <end position="1279"/>
    </location>
</feature>
<evidence type="ECO:0000259" key="14">
    <source>
        <dbReference type="PROSITE" id="PS50067"/>
    </source>
</evidence>
<keyword evidence="9" id="KW-0206">Cytoskeleton</keyword>
<dbReference type="Pfam" id="PF23204">
    <property type="entry name" value="KIF21A_2nd"/>
    <property type="match status" value="1"/>
</dbReference>
<feature type="compositionally biased region" description="Polar residues" evidence="13">
    <location>
        <begin position="1186"/>
        <end position="1195"/>
    </location>
</feature>
<evidence type="ECO:0000256" key="4">
    <source>
        <dbReference type="ARBA" id="ARBA00022553"/>
    </source>
</evidence>
<feature type="compositionally biased region" description="Polar residues" evidence="13">
    <location>
        <begin position="1142"/>
        <end position="1153"/>
    </location>
</feature>
<feature type="coiled-coil region" evidence="12">
    <location>
        <begin position="880"/>
        <end position="948"/>
    </location>
</feature>
<accession>A0ABM1E045</accession>
<dbReference type="SMART" id="SM00129">
    <property type="entry name" value="KISc"/>
    <property type="match status" value="1"/>
</dbReference>
<keyword evidence="10" id="KW-0966">Cell projection</keyword>
<protein>
    <submittedName>
        <fullName evidence="16">Kinesin-like protein KIF21A isoform X1</fullName>
    </submittedName>
</protein>
<evidence type="ECO:0000256" key="10">
    <source>
        <dbReference type="ARBA" id="ARBA00023273"/>
    </source>
</evidence>
<dbReference type="Pfam" id="PF00225">
    <property type="entry name" value="Kinesin"/>
    <property type="match status" value="1"/>
</dbReference>
<dbReference type="InterPro" id="IPR019821">
    <property type="entry name" value="Kinesin_motor_CS"/>
</dbReference>
<name>A0ABM1E045_PRICU</name>
<evidence type="ECO:0000256" key="5">
    <source>
        <dbReference type="ARBA" id="ARBA00022701"/>
    </source>
</evidence>
<evidence type="ECO:0000313" key="16">
    <source>
        <dbReference type="RefSeq" id="XP_014665566.1"/>
    </source>
</evidence>
<dbReference type="InterPro" id="IPR001752">
    <property type="entry name" value="Kinesin_motor_dom"/>
</dbReference>
<evidence type="ECO:0000256" key="2">
    <source>
        <dbReference type="ARBA" id="ARBA00004316"/>
    </source>
</evidence>
<dbReference type="InterPro" id="IPR027640">
    <property type="entry name" value="Kinesin-like_fam"/>
</dbReference>
<dbReference type="GeneID" id="106807667"/>
<evidence type="ECO:0000256" key="1">
    <source>
        <dbReference type="ARBA" id="ARBA00004245"/>
    </source>
</evidence>
<reference evidence="16" key="1">
    <citation type="submission" date="2025-08" db="UniProtKB">
        <authorList>
            <consortium name="RefSeq"/>
        </authorList>
    </citation>
    <scope>IDENTIFICATION</scope>
</reference>
<dbReference type="PANTHER" id="PTHR47969">
    <property type="entry name" value="CHROMOSOME-ASSOCIATED KINESIN KIF4A-RELATED"/>
    <property type="match status" value="1"/>
</dbReference>
<dbReference type="Pfam" id="PF23203">
    <property type="entry name" value="KIF21A"/>
    <property type="match status" value="1"/>
</dbReference>
<evidence type="ECO:0000313" key="15">
    <source>
        <dbReference type="Proteomes" id="UP000695022"/>
    </source>
</evidence>
<keyword evidence="5" id="KW-0493">Microtubule</keyword>
<organism evidence="15 16">
    <name type="scientific">Priapulus caudatus</name>
    <name type="common">Priapulid worm</name>
    <dbReference type="NCBI Taxonomy" id="37621"/>
    <lineage>
        <taxon>Eukaryota</taxon>
        <taxon>Metazoa</taxon>
        <taxon>Ecdysozoa</taxon>
        <taxon>Scalidophora</taxon>
        <taxon>Priapulida</taxon>
        <taxon>Priapulimorpha</taxon>
        <taxon>Priapulimorphida</taxon>
        <taxon>Priapulidae</taxon>
        <taxon>Priapulus</taxon>
    </lineage>
</organism>
<feature type="region of interest" description="Disordered" evidence="13">
    <location>
        <begin position="1074"/>
        <end position="1107"/>
    </location>
</feature>
<feature type="domain" description="Kinesin motor" evidence="14">
    <location>
        <begin position="8"/>
        <end position="367"/>
    </location>
</feature>
<dbReference type="InterPro" id="IPR056533">
    <property type="entry name" value="KIF21A/B_hel_1"/>
</dbReference>
<dbReference type="Gene3D" id="3.40.850.10">
    <property type="entry name" value="Kinesin motor domain"/>
    <property type="match status" value="1"/>
</dbReference>